<dbReference type="InterPro" id="IPR016181">
    <property type="entry name" value="Acyl_CoA_acyltransferase"/>
</dbReference>
<comment type="caution">
    <text evidence="2">The sequence shown here is derived from an EMBL/GenBank/DDBJ whole genome shotgun (WGS) entry which is preliminary data.</text>
</comment>
<dbReference type="OrthoDB" id="3172674at2"/>
<keyword evidence="2" id="KW-0808">Transferase</keyword>
<accession>A0A0L0WBX7</accession>
<dbReference type="EC" id="2.3.1.-" evidence="2"/>
<dbReference type="SUPFAM" id="SSF55729">
    <property type="entry name" value="Acyl-CoA N-acyltransferases (Nat)"/>
    <property type="match status" value="1"/>
</dbReference>
<dbReference type="Proteomes" id="UP000037267">
    <property type="component" value="Unassembled WGS sequence"/>
</dbReference>
<dbReference type="PATRIC" id="fig|1503.3.peg.2243"/>
<reference evidence="3" key="1">
    <citation type="submission" date="2015-07" db="EMBL/GenBank/DDBJ databases">
        <title>Draft genome sequence of the purine-degrading Gottschalkia purinilyticum DSM 1384 (formerly Clostridium purinilyticum).</title>
        <authorList>
            <person name="Poehlein A."/>
            <person name="Schiel-Bengelsdorf B."/>
            <person name="Bengelsdorf F.R."/>
            <person name="Daniel R."/>
            <person name="Duerre P."/>
        </authorList>
    </citation>
    <scope>NUCLEOTIDE SEQUENCE [LARGE SCALE GENOMIC DNA]</scope>
    <source>
        <strain evidence="3">DSM 1384</strain>
    </source>
</reference>
<evidence type="ECO:0000313" key="3">
    <source>
        <dbReference type="Proteomes" id="UP000037267"/>
    </source>
</evidence>
<dbReference type="GO" id="GO:0016747">
    <property type="term" value="F:acyltransferase activity, transferring groups other than amino-acyl groups"/>
    <property type="evidence" value="ECO:0007669"/>
    <property type="project" value="InterPro"/>
</dbReference>
<evidence type="ECO:0000259" key="1">
    <source>
        <dbReference type="PROSITE" id="PS51186"/>
    </source>
</evidence>
<dbReference type="Pfam" id="PF14268">
    <property type="entry name" value="YoaP"/>
    <property type="match status" value="1"/>
</dbReference>
<feature type="domain" description="N-acetyltransferase" evidence="1">
    <location>
        <begin position="1"/>
        <end position="154"/>
    </location>
</feature>
<dbReference type="InterPro" id="IPR025685">
    <property type="entry name" value="YoaP-like_dom"/>
</dbReference>
<dbReference type="AlphaFoldDB" id="A0A0L0WBX7"/>
<name>A0A0L0WBX7_GOTPU</name>
<dbReference type="Gene3D" id="3.40.630.30">
    <property type="match status" value="1"/>
</dbReference>
<organism evidence="2 3">
    <name type="scientific">Gottschalkia purinilytica</name>
    <name type="common">Clostridium purinilyticum</name>
    <dbReference type="NCBI Taxonomy" id="1503"/>
    <lineage>
        <taxon>Bacteria</taxon>
        <taxon>Bacillati</taxon>
        <taxon>Bacillota</taxon>
        <taxon>Tissierellia</taxon>
        <taxon>Tissierellales</taxon>
        <taxon>Gottschalkiaceae</taxon>
        <taxon>Gottschalkia</taxon>
    </lineage>
</organism>
<proteinExistence type="predicted"/>
<evidence type="ECO:0000313" key="2">
    <source>
        <dbReference type="EMBL" id="KNF08976.1"/>
    </source>
</evidence>
<dbReference type="STRING" id="1503.CLPU_4c00220"/>
<dbReference type="RefSeq" id="WP_050354555.1">
    <property type="nucleotide sequence ID" value="NZ_LGSS01000004.1"/>
</dbReference>
<sequence>MNFITLTTENIDKEHICCAISDRKCKNGYESKKSWLKEEIEKGYVFTKLNERAKVFIEYCPSEIAYLPVDAVNYMVINCFWVSGRYSKKGYGKELLNRCITDSKSKGKNGIIVLSSNKKRPYLSDKNFFIKNGFLVADTAEPYFELLYLRFNDDTDIPKFLPNVKNGICDDNGGFKVYYSDTCPFNDYYINTVQSQIALEKGFTYETIKLDSREKAIDSPCACTNYSLFYRGKFITHELNPKKFQKIIDEL</sequence>
<dbReference type="InterPro" id="IPR000182">
    <property type="entry name" value="GNAT_dom"/>
</dbReference>
<keyword evidence="3" id="KW-1185">Reference proteome</keyword>
<dbReference type="PROSITE" id="PS51186">
    <property type="entry name" value="GNAT"/>
    <property type="match status" value="1"/>
</dbReference>
<protein>
    <submittedName>
        <fullName evidence="2">Putative N-acetyltransferase YoaP</fullName>
        <ecNumber evidence="2">2.3.1.-</ecNumber>
    </submittedName>
</protein>
<dbReference type="Pfam" id="PF00583">
    <property type="entry name" value="Acetyltransf_1"/>
    <property type="match status" value="1"/>
</dbReference>
<dbReference type="EMBL" id="LGSS01000004">
    <property type="protein sequence ID" value="KNF08976.1"/>
    <property type="molecule type" value="Genomic_DNA"/>
</dbReference>
<gene>
    <name evidence="2" type="primary">yoaP</name>
    <name evidence="2" type="ORF">CLPU_4c00220</name>
</gene>
<keyword evidence="2" id="KW-0012">Acyltransferase</keyword>